<sequence>MRLFMSSCVRKRICCQVIVSLPLNFFGPNDVEILVNS</sequence>
<reference evidence="1" key="1">
    <citation type="submission" date="2014-09" db="EMBL/GenBank/DDBJ databases">
        <authorList>
            <person name="Magalhaes I.L.F."/>
            <person name="Oliveira U."/>
            <person name="Santos F.R."/>
            <person name="Vidigal T.H.D.A."/>
            <person name="Brescovit A.D."/>
            <person name="Santos A.J."/>
        </authorList>
    </citation>
    <scope>NUCLEOTIDE SEQUENCE</scope>
    <source>
        <tissue evidence="1">Shoot tissue taken approximately 20 cm above the soil surface</tissue>
    </source>
</reference>
<reference evidence="1" key="2">
    <citation type="journal article" date="2015" name="Data Brief">
        <title>Shoot transcriptome of the giant reed, Arundo donax.</title>
        <authorList>
            <person name="Barrero R.A."/>
            <person name="Guerrero F.D."/>
            <person name="Moolhuijzen P."/>
            <person name="Goolsby J.A."/>
            <person name="Tidwell J."/>
            <person name="Bellgard S.E."/>
            <person name="Bellgard M.I."/>
        </authorList>
    </citation>
    <scope>NUCLEOTIDE SEQUENCE</scope>
    <source>
        <tissue evidence="1">Shoot tissue taken approximately 20 cm above the soil surface</tissue>
    </source>
</reference>
<dbReference type="EMBL" id="GBRH01261576">
    <property type="protein sequence ID" value="JAD36319.1"/>
    <property type="molecule type" value="Transcribed_RNA"/>
</dbReference>
<name>A0A0A8ZA69_ARUDO</name>
<proteinExistence type="predicted"/>
<evidence type="ECO:0000313" key="1">
    <source>
        <dbReference type="EMBL" id="JAD36319.1"/>
    </source>
</evidence>
<protein>
    <submittedName>
        <fullName evidence="1">Uncharacterized protein</fullName>
    </submittedName>
</protein>
<accession>A0A0A8ZA69</accession>
<dbReference type="AlphaFoldDB" id="A0A0A8ZA69"/>
<organism evidence="1">
    <name type="scientific">Arundo donax</name>
    <name type="common">Giant reed</name>
    <name type="synonym">Donax arundinaceus</name>
    <dbReference type="NCBI Taxonomy" id="35708"/>
    <lineage>
        <taxon>Eukaryota</taxon>
        <taxon>Viridiplantae</taxon>
        <taxon>Streptophyta</taxon>
        <taxon>Embryophyta</taxon>
        <taxon>Tracheophyta</taxon>
        <taxon>Spermatophyta</taxon>
        <taxon>Magnoliopsida</taxon>
        <taxon>Liliopsida</taxon>
        <taxon>Poales</taxon>
        <taxon>Poaceae</taxon>
        <taxon>PACMAD clade</taxon>
        <taxon>Arundinoideae</taxon>
        <taxon>Arundineae</taxon>
        <taxon>Arundo</taxon>
    </lineage>
</organism>